<reference evidence="1" key="1">
    <citation type="submission" date="2014-09" db="EMBL/GenBank/DDBJ databases">
        <authorList>
            <person name="Magalhaes I.L.F."/>
            <person name="Oliveira U."/>
            <person name="Santos F.R."/>
            <person name="Vidigal T.H.D.A."/>
            <person name="Brescovit A.D."/>
            <person name="Santos A.J."/>
        </authorList>
    </citation>
    <scope>NUCLEOTIDE SEQUENCE</scope>
    <source>
        <tissue evidence="1">Shoot tissue taken approximately 20 cm above the soil surface</tissue>
    </source>
</reference>
<accession>A0A0A9F1V9</accession>
<evidence type="ECO:0000313" key="1">
    <source>
        <dbReference type="EMBL" id="JAE07015.1"/>
    </source>
</evidence>
<proteinExistence type="predicted"/>
<protein>
    <submittedName>
        <fullName evidence="1">Uncharacterized protein</fullName>
    </submittedName>
</protein>
<dbReference type="AlphaFoldDB" id="A0A0A9F1V9"/>
<dbReference type="EMBL" id="GBRH01190881">
    <property type="protein sequence ID" value="JAE07015.1"/>
    <property type="molecule type" value="Transcribed_RNA"/>
</dbReference>
<sequence length="29" mass="3325">MKVTAKESYSETITYSLEIFNAKRVTEGQ</sequence>
<reference evidence="1" key="2">
    <citation type="journal article" date="2015" name="Data Brief">
        <title>Shoot transcriptome of the giant reed, Arundo donax.</title>
        <authorList>
            <person name="Barrero R.A."/>
            <person name="Guerrero F.D."/>
            <person name="Moolhuijzen P."/>
            <person name="Goolsby J.A."/>
            <person name="Tidwell J."/>
            <person name="Bellgard S.E."/>
            <person name="Bellgard M.I."/>
        </authorList>
    </citation>
    <scope>NUCLEOTIDE SEQUENCE</scope>
    <source>
        <tissue evidence="1">Shoot tissue taken approximately 20 cm above the soil surface</tissue>
    </source>
</reference>
<organism evidence="1">
    <name type="scientific">Arundo donax</name>
    <name type="common">Giant reed</name>
    <name type="synonym">Donax arundinaceus</name>
    <dbReference type="NCBI Taxonomy" id="35708"/>
    <lineage>
        <taxon>Eukaryota</taxon>
        <taxon>Viridiplantae</taxon>
        <taxon>Streptophyta</taxon>
        <taxon>Embryophyta</taxon>
        <taxon>Tracheophyta</taxon>
        <taxon>Spermatophyta</taxon>
        <taxon>Magnoliopsida</taxon>
        <taxon>Liliopsida</taxon>
        <taxon>Poales</taxon>
        <taxon>Poaceae</taxon>
        <taxon>PACMAD clade</taxon>
        <taxon>Arundinoideae</taxon>
        <taxon>Arundineae</taxon>
        <taxon>Arundo</taxon>
    </lineage>
</organism>
<name>A0A0A9F1V9_ARUDO</name>